<evidence type="ECO:0000313" key="3">
    <source>
        <dbReference type="Proteomes" id="UP000075502"/>
    </source>
</evidence>
<sequence>MTWLPVAIALGCYLPGMARQESSGHEGEARQKLRTSRQVYDQIRWDPRLDPAAFVIGYETRASGTEEIGLPSFDPEGDIPWHRVQYIRQGATTVWDRRRRVDLLEGQRSAPAPPARCGLDARPVHRSALALIPPREAWAPIEAIRQAHDRHVERWMPHINLLYGFLPEAAFAEARSAIAAALRDVAPFEVTLDDVRRFQHRAGATVWLHPRSEPPGALEALQARLEALFPQCTEQSTVSASGFTPHLSIAQLRGGEDGEALVAEWRRILPITFQARAIHLISRRGDEAFAIRHAIPLGEPPPEEGDR</sequence>
<dbReference type="Pfam" id="PF13563">
    <property type="entry name" value="2_5_RNA_ligase2"/>
    <property type="match status" value="1"/>
</dbReference>
<dbReference type="Pfam" id="PF04457">
    <property type="entry name" value="MJ1316"/>
    <property type="match status" value="1"/>
</dbReference>
<comment type="caution">
    <text evidence="2">The sequence shown here is derived from an EMBL/GenBank/DDBJ whole genome shotgun (WGS) entry which is preliminary data.</text>
</comment>
<dbReference type="AlphaFoldDB" id="A0A150U146"/>
<name>A0A150U146_SORCE</name>
<proteinExistence type="predicted"/>
<protein>
    <recommendedName>
        <fullName evidence="1">MJ1316 RNA cyclic group end recognition domain-containing protein</fullName>
    </recommendedName>
</protein>
<dbReference type="Proteomes" id="UP000075502">
    <property type="component" value="Unassembled WGS sequence"/>
</dbReference>
<accession>A0A150U146</accession>
<dbReference type="InterPro" id="IPR009097">
    <property type="entry name" value="Cyclic_Pdiesterase"/>
</dbReference>
<dbReference type="Gene3D" id="3.90.1140.10">
    <property type="entry name" value="Cyclic phosphodiesterase"/>
    <property type="match status" value="1"/>
</dbReference>
<organism evidence="2 3">
    <name type="scientific">Sorangium cellulosum</name>
    <name type="common">Polyangium cellulosum</name>
    <dbReference type="NCBI Taxonomy" id="56"/>
    <lineage>
        <taxon>Bacteria</taxon>
        <taxon>Pseudomonadati</taxon>
        <taxon>Myxococcota</taxon>
        <taxon>Polyangia</taxon>
        <taxon>Polyangiales</taxon>
        <taxon>Polyangiaceae</taxon>
        <taxon>Sorangium</taxon>
    </lineage>
</organism>
<dbReference type="PANTHER" id="PTHR37474:SF1">
    <property type="entry name" value="2'-5' RNA LIGASE FAMILY PROTEIN"/>
    <property type="match status" value="1"/>
</dbReference>
<feature type="domain" description="MJ1316 RNA cyclic group end recognition" evidence="1">
    <location>
        <begin position="33"/>
        <end position="97"/>
    </location>
</feature>
<dbReference type="PANTHER" id="PTHR37474">
    <property type="entry name" value="RNA LIGASE/CYCLIC NUCLEOTIDE PHOSPHODIESTERASE"/>
    <property type="match status" value="1"/>
</dbReference>
<evidence type="ECO:0000313" key="2">
    <source>
        <dbReference type="EMBL" id="KYG10671.1"/>
    </source>
</evidence>
<dbReference type="InterPro" id="IPR040459">
    <property type="entry name" value="MJ1316"/>
</dbReference>
<gene>
    <name evidence="2" type="ORF">BE21_10645</name>
</gene>
<reference evidence="2 3" key="1">
    <citation type="submission" date="2014-02" db="EMBL/GenBank/DDBJ databases">
        <title>The small core and large imbalanced accessory genome model reveals a collaborative survival strategy of Sorangium cellulosum strains in nature.</title>
        <authorList>
            <person name="Han K."/>
            <person name="Peng R."/>
            <person name="Blom J."/>
            <person name="Li Y.-Z."/>
        </authorList>
    </citation>
    <scope>NUCLEOTIDE SEQUENCE [LARGE SCALE GENOMIC DNA]</scope>
    <source>
        <strain evidence="2 3">So0007-03</strain>
    </source>
</reference>
<dbReference type="SUPFAM" id="SSF55144">
    <property type="entry name" value="LigT-like"/>
    <property type="match status" value="1"/>
</dbReference>
<evidence type="ECO:0000259" key="1">
    <source>
        <dbReference type="Pfam" id="PF04457"/>
    </source>
</evidence>
<dbReference type="EMBL" id="JEME01000268">
    <property type="protein sequence ID" value="KYG10671.1"/>
    <property type="molecule type" value="Genomic_DNA"/>
</dbReference>